<feature type="transmembrane region" description="Helical" evidence="1">
    <location>
        <begin position="438"/>
        <end position="461"/>
    </location>
</feature>
<dbReference type="PANTHER" id="PTHR43111">
    <property type="entry name" value="ALDEHYDE DEHYDROGENASE B-RELATED"/>
    <property type="match status" value="1"/>
</dbReference>
<keyword evidence="1" id="KW-0472">Membrane</keyword>
<evidence type="ECO:0000313" key="3">
    <source>
        <dbReference type="Proteomes" id="UP000030143"/>
    </source>
</evidence>
<dbReference type="Gene3D" id="3.40.605.10">
    <property type="entry name" value="Aldehyde Dehydrogenase, Chain A, domain 1"/>
    <property type="match status" value="1"/>
</dbReference>
<reference evidence="2 3" key="1">
    <citation type="journal article" date="2015" name="Mol. Plant Microbe Interact.">
        <title>Genome, transcriptome, and functional analyses of Penicillium expansum provide new insights into secondary metabolism and pathogenicity.</title>
        <authorList>
            <person name="Ballester A.R."/>
            <person name="Marcet-Houben M."/>
            <person name="Levin E."/>
            <person name="Sela N."/>
            <person name="Selma-Lazaro C."/>
            <person name="Carmona L."/>
            <person name="Wisniewski M."/>
            <person name="Droby S."/>
            <person name="Gonzalez-Candelas L."/>
            <person name="Gabaldon T."/>
        </authorList>
    </citation>
    <scope>NUCLEOTIDE SEQUENCE [LARGE SCALE GENOMIC DNA]</scope>
    <source>
        <strain evidence="2 3">MD-8</strain>
    </source>
</reference>
<evidence type="ECO:0000313" key="2">
    <source>
        <dbReference type="EMBL" id="KGO49904.1"/>
    </source>
</evidence>
<proteinExistence type="predicted"/>
<dbReference type="InterPro" id="IPR016161">
    <property type="entry name" value="Ald_DH/histidinol_DH"/>
</dbReference>
<dbReference type="GeneID" id="27683227"/>
<keyword evidence="3" id="KW-1185">Reference proteome</keyword>
<dbReference type="Gene3D" id="3.40.309.10">
    <property type="entry name" value="Aldehyde Dehydrogenase, Chain A, domain 2"/>
    <property type="match status" value="1"/>
</dbReference>
<dbReference type="STRING" id="27334.A0A0A2IBS8"/>
<sequence>MAASLRAVREAVLDGRMHNIFTRRTQLEALQQTLLDRADAIQDAILADTSYVASEAAVEYLLTLNTLKEYHKSLNIDRALQDEYAIARGEDAANRRDPVGIVYIVPTSYTIFYSVLVAVAGALTAGYTSLTLASTKLSNSLQVLPVLIKKLLESSLDRSTIAFVSTPATDEDLGPQHMRLHQDDHRPGKVVAVVDRTAHINHAAEVIVAARFSFGGRSPYAPDLVLVNEYIKEAFLMALVQASVSFLPSAGAIQGSERRQGKEDQEERGGLRTVSSLGRGKIVEADRLDPKALPDKPTDGRLLVHTVRSLDHAIDLSNMVGNLRGAYVFAHEKSAKYLAQFINADVSFVNHIPVEVLVGPTPPEQVALDRSMRYPTTIFSVPRPHYIRPTLLSQSVTDILRIKSVSTLRSTLALQSSELVSPAQRPLGGGVGFFEQGILIGLGLFSIPMLVGVSALGYWTWNMVQKHGSRM</sequence>
<dbReference type="GO" id="GO:0016620">
    <property type="term" value="F:oxidoreductase activity, acting on the aldehyde or oxo group of donors, NAD or NADP as acceptor"/>
    <property type="evidence" value="ECO:0007669"/>
    <property type="project" value="InterPro"/>
</dbReference>
<dbReference type="AlphaFoldDB" id="A0A0A2IBS8"/>
<gene>
    <name evidence="2" type="ORF">PEX2_105380</name>
</gene>
<dbReference type="SUPFAM" id="SSF53720">
    <property type="entry name" value="ALDH-like"/>
    <property type="match status" value="1"/>
</dbReference>
<dbReference type="OrthoDB" id="5596991at2759"/>
<protein>
    <submittedName>
        <fullName evidence="2">Aldehyde dehydrogenase, N-terminal</fullName>
    </submittedName>
</protein>
<evidence type="ECO:0000256" key="1">
    <source>
        <dbReference type="SAM" id="Phobius"/>
    </source>
</evidence>
<dbReference type="VEuPathDB" id="FungiDB:PEXP_077610"/>
<keyword evidence="1" id="KW-1133">Transmembrane helix</keyword>
<keyword evidence="1" id="KW-0812">Transmembrane</keyword>
<dbReference type="HOGENOM" id="CLU_023881_0_0_1"/>
<dbReference type="RefSeq" id="XP_016593293.1">
    <property type="nucleotide sequence ID" value="XM_016747806.1"/>
</dbReference>
<comment type="caution">
    <text evidence="2">The sequence shown here is derived from an EMBL/GenBank/DDBJ whole genome shotgun (WGS) entry which is preliminary data.</text>
</comment>
<dbReference type="InterPro" id="IPR016162">
    <property type="entry name" value="Ald_DH_N"/>
</dbReference>
<dbReference type="Proteomes" id="UP000030143">
    <property type="component" value="Unassembled WGS sequence"/>
</dbReference>
<dbReference type="PhylomeDB" id="A0A0A2IBS8"/>
<organism evidence="2 3">
    <name type="scientific">Penicillium expansum</name>
    <name type="common">Blue mold rot fungus</name>
    <dbReference type="NCBI Taxonomy" id="27334"/>
    <lineage>
        <taxon>Eukaryota</taxon>
        <taxon>Fungi</taxon>
        <taxon>Dikarya</taxon>
        <taxon>Ascomycota</taxon>
        <taxon>Pezizomycotina</taxon>
        <taxon>Eurotiomycetes</taxon>
        <taxon>Eurotiomycetidae</taxon>
        <taxon>Eurotiales</taxon>
        <taxon>Aspergillaceae</taxon>
        <taxon>Penicillium</taxon>
    </lineage>
</organism>
<name>A0A0A2IBS8_PENEN</name>
<dbReference type="PANTHER" id="PTHR43111:SF1">
    <property type="entry name" value="ALDEHYDE DEHYDROGENASE B-RELATED"/>
    <property type="match status" value="1"/>
</dbReference>
<dbReference type="InterPro" id="IPR016163">
    <property type="entry name" value="Ald_DH_C"/>
</dbReference>
<dbReference type="EMBL" id="JQFZ01000372">
    <property type="protein sequence ID" value="KGO49904.1"/>
    <property type="molecule type" value="Genomic_DNA"/>
</dbReference>
<accession>A0A0A2IBS8</accession>